<comment type="caution">
    <text evidence="1">The sequence shown here is derived from an EMBL/GenBank/DDBJ whole genome shotgun (WGS) entry which is preliminary data.</text>
</comment>
<accession>A0ABD6ES29</accession>
<gene>
    <name evidence="1" type="ORF">AB6A40_006970</name>
</gene>
<organism evidence="1 2">
    <name type="scientific">Gnathostoma spinigerum</name>
    <dbReference type="NCBI Taxonomy" id="75299"/>
    <lineage>
        <taxon>Eukaryota</taxon>
        <taxon>Metazoa</taxon>
        <taxon>Ecdysozoa</taxon>
        <taxon>Nematoda</taxon>
        <taxon>Chromadorea</taxon>
        <taxon>Rhabditida</taxon>
        <taxon>Spirurina</taxon>
        <taxon>Gnathostomatomorpha</taxon>
        <taxon>Gnathostomatoidea</taxon>
        <taxon>Gnathostomatidae</taxon>
        <taxon>Gnathostoma</taxon>
    </lineage>
</organism>
<evidence type="ECO:0000313" key="1">
    <source>
        <dbReference type="EMBL" id="MFH4980261.1"/>
    </source>
</evidence>
<protein>
    <submittedName>
        <fullName evidence="1">Uncharacterized protein</fullName>
    </submittedName>
</protein>
<name>A0ABD6ES29_9BILA</name>
<reference evidence="1 2" key="1">
    <citation type="submission" date="2024-08" db="EMBL/GenBank/DDBJ databases">
        <title>Gnathostoma spinigerum genome.</title>
        <authorList>
            <person name="Gonzalez-Bertolin B."/>
            <person name="Monzon S."/>
            <person name="Zaballos A."/>
            <person name="Jimenez P."/>
            <person name="Dekumyoy P."/>
            <person name="Varona S."/>
            <person name="Cuesta I."/>
            <person name="Sumanam S."/>
            <person name="Adisakwattana P."/>
            <person name="Gasser R.B."/>
            <person name="Hernandez-Gonzalez A."/>
            <person name="Young N.D."/>
            <person name="Perteguer M.J."/>
        </authorList>
    </citation>
    <scope>NUCLEOTIDE SEQUENCE [LARGE SCALE GENOMIC DNA]</scope>
    <source>
        <strain evidence="1">AL3</strain>
        <tissue evidence="1">Liver</tissue>
    </source>
</reference>
<evidence type="ECO:0000313" key="2">
    <source>
        <dbReference type="Proteomes" id="UP001608902"/>
    </source>
</evidence>
<dbReference type="EMBL" id="JBGFUD010005295">
    <property type="protein sequence ID" value="MFH4980261.1"/>
    <property type="molecule type" value="Genomic_DNA"/>
</dbReference>
<dbReference type="AlphaFoldDB" id="A0ABD6ES29"/>
<proteinExistence type="predicted"/>
<sequence length="85" mass="9592">MIVVLIRIRTSTYHSNCCGEECLSHQVIANFSQVILWLTLDSTYHYLQTTENNNFSFGSTETNAAEIPSYVPCIFRLSHSVSSSN</sequence>
<dbReference type="Proteomes" id="UP001608902">
    <property type="component" value="Unassembled WGS sequence"/>
</dbReference>
<keyword evidence="2" id="KW-1185">Reference proteome</keyword>